<proteinExistence type="predicted"/>
<organism evidence="8 9">
    <name type="scientific">Novosphingobium mathurense</name>
    <dbReference type="NCBI Taxonomy" id="428990"/>
    <lineage>
        <taxon>Bacteria</taxon>
        <taxon>Pseudomonadati</taxon>
        <taxon>Pseudomonadota</taxon>
        <taxon>Alphaproteobacteria</taxon>
        <taxon>Sphingomonadales</taxon>
        <taxon>Sphingomonadaceae</taxon>
        <taxon>Novosphingobium</taxon>
    </lineage>
</organism>
<evidence type="ECO:0000256" key="3">
    <source>
        <dbReference type="ARBA" id="ARBA00022989"/>
    </source>
</evidence>
<dbReference type="STRING" id="428990.SAMN06295987_11099"/>
<dbReference type="GO" id="GO:0000271">
    <property type="term" value="P:polysaccharide biosynthetic process"/>
    <property type="evidence" value="ECO:0007669"/>
    <property type="project" value="InterPro"/>
</dbReference>
<gene>
    <name evidence="8" type="ORF">SAMN06295987_11099</name>
</gene>
<feature type="transmembrane region" description="Helical" evidence="6">
    <location>
        <begin position="101"/>
        <end position="122"/>
    </location>
</feature>
<accession>A0A1U6IPR5</accession>
<feature type="compositionally biased region" description="Polar residues" evidence="5">
    <location>
        <begin position="1"/>
        <end position="14"/>
    </location>
</feature>
<comment type="subcellular location">
    <subcellularLocation>
        <location evidence="1">Membrane</location>
        <topology evidence="1">Multi-pass membrane protein</topology>
    </subcellularLocation>
</comment>
<feature type="transmembrane region" description="Helical" evidence="6">
    <location>
        <begin position="35"/>
        <end position="55"/>
    </location>
</feature>
<dbReference type="Proteomes" id="UP000190989">
    <property type="component" value="Unassembled WGS sequence"/>
</dbReference>
<evidence type="ECO:0000256" key="1">
    <source>
        <dbReference type="ARBA" id="ARBA00004141"/>
    </source>
</evidence>
<reference evidence="9" key="1">
    <citation type="submission" date="2017-02" db="EMBL/GenBank/DDBJ databases">
        <authorList>
            <person name="Varghese N."/>
            <person name="Submissions S."/>
        </authorList>
    </citation>
    <scope>NUCLEOTIDE SEQUENCE [LARGE SCALE GENOMIC DNA]</scope>
    <source>
        <strain evidence="9">SM117</strain>
    </source>
</reference>
<feature type="region of interest" description="Disordered" evidence="5">
    <location>
        <begin position="1"/>
        <end position="21"/>
    </location>
</feature>
<evidence type="ECO:0000256" key="5">
    <source>
        <dbReference type="SAM" id="MobiDB-lite"/>
    </source>
</evidence>
<feature type="transmembrane region" description="Helical" evidence="6">
    <location>
        <begin position="67"/>
        <end position="89"/>
    </location>
</feature>
<keyword evidence="2 6" id="KW-0812">Transmembrane</keyword>
<dbReference type="EMBL" id="FVZE01000010">
    <property type="protein sequence ID" value="SLK10035.1"/>
    <property type="molecule type" value="Genomic_DNA"/>
</dbReference>
<dbReference type="InterPro" id="IPR007267">
    <property type="entry name" value="GtrA_DPMS_TM"/>
</dbReference>
<dbReference type="AlphaFoldDB" id="A0A1U6IPR5"/>
<name>A0A1U6IPR5_9SPHN</name>
<dbReference type="GO" id="GO:0016020">
    <property type="term" value="C:membrane"/>
    <property type="evidence" value="ECO:0007669"/>
    <property type="project" value="UniProtKB-SubCell"/>
</dbReference>
<sequence length="157" mass="17214">MGSFQHGSGRQSGRLNDKSTHPGLRERLVNRRGSILYIKNAVASTASFLFDLLLISLMIERWGWNKLLAVCVGFILANALHYLLARAWIFRGSLRGIASGYIYFLGNSLLGLGIILALFAFLADGLGVPYLIARVIASLCAGTIVFILNATLNFRQL</sequence>
<keyword evidence="4 6" id="KW-0472">Membrane</keyword>
<feature type="domain" description="GtrA/DPMS transmembrane" evidence="7">
    <location>
        <begin position="45"/>
        <end position="152"/>
    </location>
</feature>
<feature type="transmembrane region" description="Helical" evidence="6">
    <location>
        <begin position="128"/>
        <end position="152"/>
    </location>
</feature>
<evidence type="ECO:0000256" key="6">
    <source>
        <dbReference type="SAM" id="Phobius"/>
    </source>
</evidence>
<evidence type="ECO:0000259" key="7">
    <source>
        <dbReference type="Pfam" id="PF04138"/>
    </source>
</evidence>
<evidence type="ECO:0000256" key="4">
    <source>
        <dbReference type="ARBA" id="ARBA00023136"/>
    </source>
</evidence>
<keyword evidence="3 6" id="KW-1133">Transmembrane helix</keyword>
<dbReference type="Pfam" id="PF04138">
    <property type="entry name" value="GtrA_DPMS_TM"/>
    <property type="match status" value="1"/>
</dbReference>
<evidence type="ECO:0000256" key="2">
    <source>
        <dbReference type="ARBA" id="ARBA00022692"/>
    </source>
</evidence>
<protein>
    <submittedName>
        <fullName evidence="8">Putative flippase GtrA (Transmembrane translocase of bactoprenol-linked glucose)</fullName>
    </submittedName>
</protein>
<keyword evidence="9" id="KW-1185">Reference proteome</keyword>
<evidence type="ECO:0000313" key="9">
    <source>
        <dbReference type="Proteomes" id="UP000190989"/>
    </source>
</evidence>
<evidence type="ECO:0000313" key="8">
    <source>
        <dbReference type="EMBL" id="SLK10035.1"/>
    </source>
</evidence>